<evidence type="ECO:0000313" key="9">
    <source>
        <dbReference type="EMBL" id="CAE8634638.1"/>
    </source>
</evidence>
<keyword evidence="4 7" id="KW-0472">Membrane</keyword>
<dbReference type="AlphaFoldDB" id="A0A813HAF0"/>
<evidence type="ECO:0000259" key="8">
    <source>
        <dbReference type="Pfam" id="PF00520"/>
    </source>
</evidence>
<dbReference type="InterPro" id="IPR043203">
    <property type="entry name" value="VGCC_Ca_Na"/>
</dbReference>
<feature type="compositionally biased region" description="Polar residues" evidence="6">
    <location>
        <begin position="44"/>
        <end position="55"/>
    </location>
</feature>
<keyword evidence="3 7" id="KW-1133">Transmembrane helix</keyword>
<comment type="subcellular location">
    <subcellularLocation>
        <location evidence="1">Membrane</location>
        <topology evidence="1">Multi-pass membrane protein</topology>
    </subcellularLocation>
</comment>
<dbReference type="Pfam" id="PF00520">
    <property type="entry name" value="Ion_trans"/>
    <property type="match status" value="1"/>
</dbReference>
<gene>
    <name evidence="9" type="ORF">PGLA1383_LOCUS50286</name>
</gene>
<dbReference type="GO" id="GO:0001518">
    <property type="term" value="C:voltage-gated sodium channel complex"/>
    <property type="evidence" value="ECO:0007669"/>
    <property type="project" value="TreeGrafter"/>
</dbReference>
<evidence type="ECO:0000256" key="3">
    <source>
        <dbReference type="ARBA" id="ARBA00022989"/>
    </source>
</evidence>
<name>A0A813HAF0_POLGL</name>
<evidence type="ECO:0000256" key="7">
    <source>
        <dbReference type="SAM" id="Phobius"/>
    </source>
</evidence>
<feature type="transmembrane region" description="Helical" evidence="7">
    <location>
        <begin position="263"/>
        <end position="287"/>
    </location>
</feature>
<evidence type="ECO:0000256" key="6">
    <source>
        <dbReference type="SAM" id="MobiDB-lite"/>
    </source>
</evidence>
<organism evidence="9 10">
    <name type="scientific">Polarella glacialis</name>
    <name type="common">Dinoflagellate</name>
    <dbReference type="NCBI Taxonomy" id="89957"/>
    <lineage>
        <taxon>Eukaryota</taxon>
        <taxon>Sar</taxon>
        <taxon>Alveolata</taxon>
        <taxon>Dinophyceae</taxon>
        <taxon>Suessiales</taxon>
        <taxon>Suessiaceae</taxon>
        <taxon>Polarella</taxon>
    </lineage>
</organism>
<keyword evidence="2 7" id="KW-0812">Transmembrane</keyword>
<feature type="transmembrane region" description="Helical" evidence="7">
    <location>
        <begin position="126"/>
        <end position="147"/>
    </location>
</feature>
<feature type="transmembrane region" description="Helical" evidence="7">
    <location>
        <begin position="307"/>
        <end position="329"/>
    </location>
</feature>
<proteinExistence type="predicted"/>
<accession>A0A813HAF0</accession>
<dbReference type="Proteomes" id="UP000654075">
    <property type="component" value="Unassembled WGS sequence"/>
</dbReference>
<evidence type="ECO:0000256" key="5">
    <source>
        <dbReference type="SAM" id="Coils"/>
    </source>
</evidence>
<feature type="transmembrane region" description="Helical" evidence="7">
    <location>
        <begin position="187"/>
        <end position="210"/>
    </location>
</feature>
<feature type="transmembrane region" description="Helical" evidence="7">
    <location>
        <begin position="341"/>
        <end position="368"/>
    </location>
</feature>
<protein>
    <recommendedName>
        <fullName evidence="8">Ion transport domain-containing protein</fullName>
    </recommendedName>
</protein>
<dbReference type="PANTHER" id="PTHR10037">
    <property type="entry name" value="VOLTAGE-GATED CATION CHANNEL CALCIUM AND SODIUM"/>
    <property type="match status" value="1"/>
</dbReference>
<dbReference type="GO" id="GO:0005248">
    <property type="term" value="F:voltage-gated sodium channel activity"/>
    <property type="evidence" value="ECO:0007669"/>
    <property type="project" value="TreeGrafter"/>
</dbReference>
<dbReference type="InterPro" id="IPR005821">
    <property type="entry name" value="Ion_trans_dom"/>
</dbReference>
<evidence type="ECO:0000256" key="2">
    <source>
        <dbReference type="ARBA" id="ARBA00022692"/>
    </source>
</evidence>
<keyword evidence="5" id="KW-0175">Coiled coil</keyword>
<feature type="domain" description="Ion transport" evidence="8">
    <location>
        <begin position="133"/>
        <end position="355"/>
    </location>
</feature>
<evidence type="ECO:0000256" key="4">
    <source>
        <dbReference type="ARBA" id="ARBA00023136"/>
    </source>
</evidence>
<dbReference type="PANTHER" id="PTHR10037:SF62">
    <property type="entry name" value="SODIUM CHANNEL PROTEIN 60E"/>
    <property type="match status" value="1"/>
</dbReference>
<comment type="caution">
    <text evidence="9">The sequence shown here is derived from an EMBL/GenBank/DDBJ whole genome shotgun (WGS) entry which is preliminary data.</text>
</comment>
<reference evidence="9" key="1">
    <citation type="submission" date="2021-02" db="EMBL/GenBank/DDBJ databases">
        <authorList>
            <person name="Dougan E. K."/>
            <person name="Rhodes N."/>
            <person name="Thang M."/>
            <person name="Chan C."/>
        </authorList>
    </citation>
    <scope>NUCLEOTIDE SEQUENCE</scope>
</reference>
<feature type="region of interest" description="Disordered" evidence="6">
    <location>
        <begin position="25"/>
        <end position="67"/>
    </location>
</feature>
<dbReference type="Gene3D" id="1.20.120.350">
    <property type="entry name" value="Voltage-gated potassium channels. Chain C"/>
    <property type="match status" value="1"/>
</dbReference>
<feature type="coiled-coil region" evidence="5">
    <location>
        <begin position="529"/>
        <end position="593"/>
    </location>
</feature>
<sequence length="620" mass="69019">MSSNRASTTKKVQITLVEDGADELTPRAACERSHSIDSHGNLVTPMSQASTSSRYSGGDPLASGSLDDVKPHISRSFTRSVKGAARLIFQPMMSMLLSNLDESTTGQLSAELSVLQAFCKRVVGTVYFEITVCCIITADLAMIILMLETELDDSVLDKFEFYSELLITILFTVELMMRIAAHLETGVPWTVIVETLIIVCSFVDLTLSMVRKSADSTVMSFVRVLRGLRILRTARAIAKVFRRFPSLVLIFDALCGSFKPMCFFAIIFYIGLLTLAVVLTIQVPQAATQSDVVKKVLLNSFGSVSKSSWTLAEATICPWGVMDVAYVIFTETRSSDNFNTNLFLLTLFASVWLLMLASSSVVLGVFLAQLIFLTGENKVEAVKETLRRSDALIHGLREAFAEEGFMEESNVVSWEDVVRICQRMFDEDGKENLFTLEGAKLAFNELEEVGEVRLGDFINCAFKHSSISKEIQVMAIDYQQNQVHSSLQEYGHELHEIIRSSSKYIWELASKMPELSAAVSATHRDLASLQQVEEALVAKQEALRALTQQNATASPRPDSLEEVNDQSQLNQQLEALEQMVDKLEECMEMSGQKHLESLADDMTDSLWEVMLEELQQSETI</sequence>
<keyword evidence="10" id="KW-1185">Reference proteome</keyword>
<dbReference type="EMBL" id="CAJNNV010031094">
    <property type="protein sequence ID" value="CAE8634638.1"/>
    <property type="molecule type" value="Genomic_DNA"/>
</dbReference>
<evidence type="ECO:0000313" key="10">
    <source>
        <dbReference type="Proteomes" id="UP000654075"/>
    </source>
</evidence>
<evidence type="ECO:0000256" key="1">
    <source>
        <dbReference type="ARBA" id="ARBA00004141"/>
    </source>
</evidence>
<dbReference type="InterPro" id="IPR027359">
    <property type="entry name" value="Volt_channel_dom_sf"/>
</dbReference>